<comment type="similarity">
    <text evidence="1 5">Belongs to the glutathione peroxidase family.</text>
</comment>
<dbReference type="Proteomes" id="UP000198855">
    <property type="component" value="Unassembled WGS sequence"/>
</dbReference>
<dbReference type="InterPro" id="IPR036249">
    <property type="entry name" value="Thioredoxin-like_sf"/>
</dbReference>
<evidence type="ECO:0000256" key="2">
    <source>
        <dbReference type="ARBA" id="ARBA00022559"/>
    </source>
</evidence>
<dbReference type="GO" id="GO:0004601">
    <property type="term" value="F:peroxidase activity"/>
    <property type="evidence" value="ECO:0007669"/>
    <property type="project" value="UniProtKB-KW"/>
</dbReference>
<evidence type="ECO:0000256" key="3">
    <source>
        <dbReference type="ARBA" id="ARBA00023002"/>
    </source>
</evidence>
<dbReference type="InterPro" id="IPR000889">
    <property type="entry name" value="Glutathione_peroxidase"/>
</dbReference>
<dbReference type="FunFam" id="3.40.30.10:FF:000010">
    <property type="entry name" value="Glutathione peroxidase"/>
    <property type="match status" value="1"/>
</dbReference>
<dbReference type="SUPFAM" id="SSF52833">
    <property type="entry name" value="Thioredoxin-like"/>
    <property type="match status" value="1"/>
</dbReference>
<dbReference type="PANTHER" id="PTHR11592:SF78">
    <property type="entry name" value="GLUTATHIONE PEROXIDASE"/>
    <property type="match status" value="1"/>
</dbReference>
<dbReference type="CDD" id="cd00340">
    <property type="entry name" value="GSH_Peroxidase"/>
    <property type="match status" value="1"/>
</dbReference>
<dbReference type="PROSITE" id="PS00763">
    <property type="entry name" value="GLUTATHIONE_PEROXID_2"/>
    <property type="match status" value="1"/>
</dbReference>
<name>A0A1I2GW26_9BACL</name>
<dbReference type="OrthoDB" id="9789406at2"/>
<evidence type="ECO:0000256" key="1">
    <source>
        <dbReference type="ARBA" id="ARBA00006926"/>
    </source>
</evidence>
<reference evidence="7" key="1">
    <citation type="submission" date="2016-10" db="EMBL/GenBank/DDBJ databases">
        <authorList>
            <person name="Varghese N."/>
            <person name="Submissions S."/>
        </authorList>
    </citation>
    <scope>NUCLEOTIDE SEQUENCE [LARGE SCALE GENOMIC DNA]</scope>
    <source>
        <strain evidence="7">CGMCC 1.10784</strain>
    </source>
</reference>
<dbReference type="EMBL" id="FOMT01000006">
    <property type="protein sequence ID" value="SFF21269.1"/>
    <property type="molecule type" value="Genomic_DNA"/>
</dbReference>
<evidence type="ECO:0000256" key="5">
    <source>
        <dbReference type="RuleBase" id="RU000499"/>
    </source>
</evidence>
<feature type="active site" evidence="4">
    <location>
        <position position="35"/>
    </location>
</feature>
<dbReference type="AlphaFoldDB" id="A0A1I2GW26"/>
<dbReference type="RefSeq" id="WP_091189733.1">
    <property type="nucleotide sequence ID" value="NZ_FOMT01000006.1"/>
</dbReference>
<dbReference type="Gene3D" id="3.40.30.10">
    <property type="entry name" value="Glutaredoxin"/>
    <property type="match status" value="1"/>
</dbReference>
<gene>
    <name evidence="6" type="ORF">SAMN05216378_5490</name>
</gene>
<dbReference type="PRINTS" id="PR01011">
    <property type="entry name" value="GLUTPROXDASE"/>
</dbReference>
<organism evidence="6 7">
    <name type="scientific">Paenibacillus catalpae</name>
    <dbReference type="NCBI Taxonomy" id="1045775"/>
    <lineage>
        <taxon>Bacteria</taxon>
        <taxon>Bacillati</taxon>
        <taxon>Bacillota</taxon>
        <taxon>Bacilli</taxon>
        <taxon>Bacillales</taxon>
        <taxon>Paenibacillaceae</taxon>
        <taxon>Paenibacillus</taxon>
    </lineage>
</organism>
<dbReference type="GO" id="GO:0034599">
    <property type="term" value="P:cellular response to oxidative stress"/>
    <property type="evidence" value="ECO:0007669"/>
    <property type="project" value="TreeGrafter"/>
</dbReference>
<dbReference type="Pfam" id="PF00255">
    <property type="entry name" value="GSHPx"/>
    <property type="match status" value="1"/>
</dbReference>
<keyword evidence="7" id="KW-1185">Reference proteome</keyword>
<dbReference type="PROSITE" id="PS00460">
    <property type="entry name" value="GLUTATHIONE_PEROXID_1"/>
    <property type="match status" value="1"/>
</dbReference>
<dbReference type="InterPro" id="IPR029760">
    <property type="entry name" value="GPX_CS"/>
</dbReference>
<dbReference type="PROSITE" id="PS51355">
    <property type="entry name" value="GLUTATHIONE_PEROXID_3"/>
    <property type="match status" value="1"/>
</dbReference>
<dbReference type="PANTHER" id="PTHR11592">
    <property type="entry name" value="GLUTATHIONE PEROXIDASE"/>
    <property type="match status" value="1"/>
</dbReference>
<evidence type="ECO:0000313" key="7">
    <source>
        <dbReference type="Proteomes" id="UP000198855"/>
    </source>
</evidence>
<protein>
    <recommendedName>
        <fullName evidence="5">Glutathione peroxidase</fullName>
    </recommendedName>
</protein>
<sequence>MSLYDIEVKTIKGEKQTLAPYKGQVLLIVNTATKCGFAPQFKGLQNLHDTYKEKGFAVLGFPSGQFMNQELEDNAAIAQSCELNFGVNFPLYEKVDVNGSTAHPLFQKLTRDARGLLGSKRIKWNFTKFLINKEGKVVKRFGPNITPEKINEEIQALLES</sequence>
<keyword evidence="3 5" id="KW-0560">Oxidoreductase</keyword>
<evidence type="ECO:0000313" key="6">
    <source>
        <dbReference type="EMBL" id="SFF21269.1"/>
    </source>
</evidence>
<dbReference type="InterPro" id="IPR029759">
    <property type="entry name" value="GPX_AS"/>
</dbReference>
<evidence type="ECO:0000256" key="4">
    <source>
        <dbReference type="PIRSR" id="PIRSR000303-1"/>
    </source>
</evidence>
<proteinExistence type="inferred from homology"/>
<dbReference type="PIRSF" id="PIRSF000303">
    <property type="entry name" value="Glutathion_perox"/>
    <property type="match status" value="1"/>
</dbReference>
<accession>A0A1I2GW26</accession>
<dbReference type="STRING" id="1045775.SAMN05216378_5490"/>
<keyword evidence="2 5" id="KW-0575">Peroxidase</keyword>